<dbReference type="SMART" id="SM00283">
    <property type="entry name" value="MA"/>
    <property type="match status" value="1"/>
</dbReference>
<feature type="domain" description="HAMP" evidence="6">
    <location>
        <begin position="332"/>
        <end position="384"/>
    </location>
</feature>
<keyword evidence="1" id="KW-0488">Methylation</keyword>
<feature type="transmembrane region" description="Helical" evidence="4">
    <location>
        <begin position="307"/>
        <end position="328"/>
    </location>
</feature>
<dbReference type="Pfam" id="PF00015">
    <property type="entry name" value="MCPsignal"/>
    <property type="match status" value="1"/>
</dbReference>
<dbReference type="PRINTS" id="PR00260">
    <property type="entry name" value="CHEMTRNSDUCR"/>
</dbReference>
<comment type="caution">
    <text evidence="7">The sequence shown here is derived from an EMBL/GenBank/DDBJ whole genome shotgun (WGS) entry which is preliminary data.</text>
</comment>
<evidence type="ECO:0000256" key="1">
    <source>
        <dbReference type="ARBA" id="ARBA00022481"/>
    </source>
</evidence>
<evidence type="ECO:0000256" key="2">
    <source>
        <dbReference type="ARBA" id="ARBA00029447"/>
    </source>
</evidence>
<proteinExistence type="inferred from homology"/>
<dbReference type="Gene3D" id="1.10.287.950">
    <property type="entry name" value="Methyl-accepting chemotaxis protein"/>
    <property type="match status" value="1"/>
</dbReference>
<accession>A0ABW0NEV3</accession>
<keyword evidence="4" id="KW-0472">Membrane</keyword>
<dbReference type="CDD" id="cd11386">
    <property type="entry name" value="MCP_signal"/>
    <property type="match status" value="1"/>
</dbReference>
<keyword evidence="4" id="KW-0812">Transmembrane</keyword>
<dbReference type="InterPro" id="IPR004090">
    <property type="entry name" value="Chemotax_Me-accpt_rcpt"/>
</dbReference>
<feature type="domain" description="Methyl-accepting transducer" evidence="5">
    <location>
        <begin position="389"/>
        <end position="618"/>
    </location>
</feature>
<gene>
    <name evidence="7" type="ORF">ACFPOE_08820</name>
</gene>
<evidence type="ECO:0000313" key="7">
    <source>
        <dbReference type="EMBL" id="MFC5497633.1"/>
    </source>
</evidence>
<protein>
    <submittedName>
        <fullName evidence="7">Methyl-accepting chemotaxis protein</fullName>
    </submittedName>
</protein>
<reference evidence="8" key="1">
    <citation type="journal article" date="2019" name="Int. J. Syst. Evol. Microbiol.">
        <title>The Global Catalogue of Microorganisms (GCM) 10K type strain sequencing project: providing services to taxonomists for standard genome sequencing and annotation.</title>
        <authorList>
            <consortium name="The Broad Institute Genomics Platform"/>
            <consortium name="The Broad Institute Genome Sequencing Center for Infectious Disease"/>
            <person name="Wu L."/>
            <person name="Ma J."/>
        </authorList>
    </citation>
    <scope>NUCLEOTIDE SEQUENCE [LARGE SCALE GENOMIC DNA]</scope>
    <source>
        <strain evidence="8">CCUG 57401</strain>
    </source>
</reference>
<dbReference type="PROSITE" id="PS50111">
    <property type="entry name" value="CHEMOTAXIS_TRANSDUC_2"/>
    <property type="match status" value="1"/>
</dbReference>
<evidence type="ECO:0000313" key="8">
    <source>
        <dbReference type="Proteomes" id="UP001596037"/>
    </source>
</evidence>
<keyword evidence="4" id="KW-1133">Transmembrane helix</keyword>
<dbReference type="RefSeq" id="WP_376849715.1">
    <property type="nucleotide sequence ID" value="NZ_JBHSMF010000006.1"/>
</dbReference>
<keyword evidence="3" id="KW-0807">Transducer</keyword>
<evidence type="ECO:0000256" key="4">
    <source>
        <dbReference type="SAM" id="Phobius"/>
    </source>
</evidence>
<dbReference type="PROSITE" id="PS50885">
    <property type="entry name" value="HAMP"/>
    <property type="match status" value="1"/>
</dbReference>
<feature type="transmembrane region" description="Helical" evidence="4">
    <location>
        <begin position="13"/>
        <end position="32"/>
    </location>
</feature>
<dbReference type="PANTHER" id="PTHR43531">
    <property type="entry name" value="PROTEIN ICFG"/>
    <property type="match status" value="1"/>
</dbReference>
<sequence>MSVLRNFGLGEKFALLGFVGALLFLVPFVFYLRQASGLLAVIQDEQAGIEPARQLLRVIHGTGQHAALAGTSKREAQAATQAQADRDYEQLSVLVHAGVQDQGLQAKWVQAATQWAELKAGAGAGTDAAAKQQAGHAALLASELNLLDQLSDYYSLKLDADAESHHLISASLVYLPQLTEAFAQARLRGDAYFGGQQAEAADQVAVLALGQSARSLQRHLAEALASSLASSAPLKAALGSAAQASQDETARALALLSAETVRAGGTTSADDFDRAMGRAIDAQFGLADLAMAQLQKMLDARAASQNAALLAALAAMGLLFLAMGYFGVAIARSITRPIIDAVAIAQRVAGGDLTVQVEGSGRHETGQLMAALAGMTQNLRTLVAEVSAGAHTVSDTSAQIAQGNTDLSQRTEEQASMLEETASSLEQLTATVSQNAQTARQASQLAVGASEVARKGGQAVGQVVSTMTGISESSRKIADIIGVIDGIAFQTNILALNAAVEAARAGEQGRGFAVVAAEVRSLAQRSAAAAKEIKGLISDSADKVEAGTRLVDAAGLTMEEIVGAVRQVTDLIAEIAAASQEQSSGIAQVNTAVTQMDHVVQQNATLVEEATAAAESMKDQAAALLQTVSRFKLGTVAQAPQLPARQAARAPAARLARLPARPALAR</sequence>
<dbReference type="PANTHER" id="PTHR43531:SF14">
    <property type="entry name" value="METHYL-ACCEPTING CHEMOTAXIS PROTEIN I-RELATED"/>
    <property type="match status" value="1"/>
</dbReference>
<dbReference type="InterPro" id="IPR003660">
    <property type="entry name" value="HAMP_dom"/>
</dbReference>
<dbReference type="SMART" id="SM00304">
    <property type="entry name" value="HAMP"/>
    <property type="match status" value="1"/>
</dbReference>
<dbReference type="EMBL" id="JBHSMF010000006">
    <property type="protein sequence ID" value="MFC5497633.1"/>
    <property type="molecule type" value="Genomic_DNA"/>
</dbReference>
<keyword evidence="8" id="KW-1185">Reference proteome</keyword>
<evidence type="ECO:0000259" key="6">
    <source>
        <dbReference type="PROSITE" id="PS50885"/>
    </source>
</evidence>
<dbReference type="SUPFAM" id="SSF58104">
    <property type="entry name" value="Methyl-accepting chemotaxis protein (MCP) signaling domain"/>
    <property type="match status" value="1"/>
</dbReference>
<dbReference type="InterPro" id="IPR051310">
    <property type="entry name" value="MCP_chemotaxis"/>
</dbReference>
<dbReference type="CDD" id="cd06225">
    <property type="entry name" value="HAMP"/>
    <property type="match status" value="1"/>
</dbReference>
<organism evidence="7 8">
    <name type="scientific">Caenimonas terrae</name>
    <dbReference type="NCBI Taxonomy" id="696074"/>
    <lineage>
        <taxon>Bacteria</taxon>
        <taxon>Pseudomonadati</taxon>
        <taxon>Pseudomonadota</taxon>
        <taxon>Betaproteobacteria</taxon>
        <taxon>Burkholderiales</taxon>
        <taxon>Comamonadaceae</taxon>
        <taxon>Caenimonas</taxon>
    </lineage>
</organism>
<evidence type="ECO:0000256" key="3">
    <source>
        <dbReference type="PROSITE-ProRule" id="PRU00284"/>
    </source>
</evidence>
<dbReference type="Proteomes" id="UP001596037">
    <property type="component" value="Unassembled WGS sequence"/>
</dbReference>
<comment type="similarity">
    <text evidence="2">Belongs to the methyl-accepting chemotaxis (MCP) protein family.</text>
</comment>
<dbReference type="InterPro" id="IPR004089">
    <property type="entry name" value="MCPsignal_dom"/>
</dbReference>
<evidence type="ECO:0000259" key="5">
    <source>
        <dbReference type="PROSITE" id="PS50111"/>
    </source>
</evidence>
<dbReference type="Pfam" id="PF00672">
    <property type="entry name" value="HAMP"/>
    <property type="match status" value="1"/>
</dbReference>
<name>A0ABW0NEV3_9BURK</name>